<geneLocation type="plasmid" evidence="1">
    <name>unnamed1</name>
</geneLocation>
<reference evidence="1 2" key="1">
    <citation type="submission" date="2017-04" db="EMBL/GenBank/DDBJ databases">
        <authorList>
            <person name="Afonso C.L."/>
            <person name="Miller P.J."/>
            <person name="Scott M.A."/>
            <person name="Spackman E."/>
            <person name="Goraichik I."/>
            <person name="Dimitrov K.M."/>
            <person name="Suarez D.L."/>
            <person name="Swayne D.E."/>
        </authorList>
    </citation>
    <scope>NUCLEOTIDE SEQUENCE [LARGE SCALE GENOMIC DNA]</scope>
    <source>
        <strain evidence="2">XA(T)</strain>
        <plasmid evidence="2">Plasmid unnamed1</plasmid>
    </source>
</reference>
<dbReference type="Proteomes" id="UP000192775">
    <property type="component" value="Plasmid unnamed1"/>
</dbReference>
<keyword evidence="2" id="KW-1185">Reference proteome</keyword>
<name>A0A1X9LQX5_9MICO</name>
<sequence length="230" mass="23963">MDTLFWAMVVLSAVAGIAAEPAPSPMVRLFLVAGGTLTLIAMVVFQIMLRRYRPVPYWITVVMTSLVGASVANSLGPALAASLGGGLLLLGLIAWLLFERPSSALEVRTVRQESVYWVVVFAALVLGTGMRQLLSVTAHLGSLSSSIVFAAVVALSVIAYSFFRVPASAAFWWAFVGVIPLAGAVAELIAIAAGGAAAAKLTVGLLALVALAVLVVIDSGRNRRRAARGM</sequence>
<proteinExistence type="predicted"/>
<gene>
    <name evidence="1" type="ORF">B5808_19625</name>
</gene>
<dbReference type="AlphaFoldDB" id="A0A1X9LQX5"/>
<dbReference type="KEGG" id="cphy:B5808_19625"/>
<protein>
    <submittedName>
        <fullName evidence="1">Uncharacterized protein</fullName>
    </submittedName>
</protein>
<evidence type="ECO:0000313" key="1">
    <source>
        <dbReference type="EMBL" id="ARJ07604.1"/>
    </source>
</evidence>
<accession>A0A1X9LQX5</accession>
<dbReference type="EMBL" id="CP020716">
    <property type="protein sequence ID" value="ARJ07604.1"/>
    <property type="molecule type" value="Genomic_DNA"/>
</dbReference>
<organism evidence="1 2">
    <name type="scientific">Cnuibacter physcomitrellae</name>
    <dbReference type="NCBI Taxonomy" id="1619308"/>
    <lineage>
        <taxon>Bacteria</taxon>
        <taxon>Bacillati</taxon>
        <taxon>Actinomycetota</taxon>
        <taxon>Actinomycetes</taxon>
        <taxon>Micrococcales</taxon>
        <taxon>Microbacteriaceae</taxon>
        <taxon>Cnuibacter</taxon>
    </lineage>
</organism>
<keyword evidence="1" id="KW-0614">Plasmid</keyword>
<evidence type="ECO:0000313" key="2">
    <source>
        <dbReference type="Proteomes" id="UP000192775"/>
    </source>
</evidence>